<keyword evidence="3" id="KW-1185">Reference proteome</keyword>
<dbReference type="KEGG" id="add:HUW48_00085"/>
<accession>A0A7L7L138</accession>
<geneLocation type="plasmid" evidence="2 3">
    <name>unnamed</name>
</geneLocation>
<evidence type="ECO:0000313" key="3">
    <source>
        <dbReference type="Proteomes" id="UP000514509"/>
    </source>
</evidence>
<sequence length="102" mass="11808">MGKPIVEHEVGKSKDSSFLLVWPSICIGILISIAFIFAKTLNIQILDEDKNIGIPYGWASLLLIVAFFPALIIWNKVYSQLAFVRKNWFDVKEWNRIEYFES</sequence>
<evidence type="ECO:0000313" key="2">
    <source>
        <dbReference type="EMBL" id="QMU26507.1"/>
    </source>
</evidence>
<organism evidence="2 3">
    <name type="scientific">Adhaeribacter radiodurans</name>
    <dbReference type="NCBI Taxonomy" id="2745197"/>
    <lineage>
        <taxon>Bacteria</taxon>
        <taxon>Pseudomonadati</taxon>
        <taxon>Bacteroidota</taxon>
        <taxon>Cytophagia</taxon>
        <taxon>Cytophagales</taxon>
        <taxon>Hymenobacteraceae</taxon>
        <taxon>Adhaeribacter</taxon>
    </lineage>
</organism>
<dbReference type="Proteomes" id="UP000514509">
    <property type="component" value="Plasmid unnamed"/>
</dbReference>
<dbReference type="AlphaFoldDB" id="A0A7L7L138"/>
<keyword evidence="2" id="KW-0614">Plasmid</keyword>
<keyword evidence="1" id="KW-1133">Transmembrane helix</keyword>
<feature type="transmembrane region" description="Helical" evidence="1">
    <location>
        <begin position="53"/>
        <end position="74"/>
    </location>
</feature>
<dbReference type="RefSeq" id="WP_182411448.1">
    <property type="nucleotide sequence ID" value="NZ_CP055152.1"/>
</dbReference>
<reference evidence="2 3" key="2">
    <citation type="submission" date="2020-08" db="EMBL/GenBank/DDBJ databases">
        <title>Adhaeribacter dokdonensis sp. nov., isolated from the rhizosphere of Elymus tsukushiensis, a plant native to the Dokdo Islands, Republic of Korea.</title>
        <authorList>
            <person name="Ghim S.Y."/>
        </authorList>
    </citation>
    <scope>NUCLEOTIDE SEQUENCE [LARGE SCALE GENOMIC DNA]</scope>
    <source>
        <strain evidence="2 3">KUDC8001</strain>
        <plasmid evidence="2 3">unnamed</plasmid>
    </source>
</reference>
<feature type="transmembrane region" description="Helical" evidence="1">
    <location>
        <begin position="20"/>
        <end position="41"/>
    </location>
</feature>
<evidence type="ECO:0000256" key="1">
    <source>
        <dbReference type="SAM" id="Phobius"/>
    </source>
</evidence>
<gene>
    <name evidence="2" type="ORF">HUW48_00085</name>
</gene>
<keyword evidence="1" id="KW-0472">Membrane</keyword>
<reference evidence="2 3" key="1">
    <citation type="submission" date="2020-06" db="EMBL/GenBank/DDBJ databases">
        <authorList>
            <person name="Hwang Y.J."/>
        </authorList>
    </citation>
    <scope>NUCLEOTIDE SEQUENCE [LARGE SCALE GENOMIC DNA]</scope>
    <source>
        <strain evidence="2 3">KUDC8001</strain>
        <plasmid evidence="2 3">unnamed</plasmid>
    </source>
</reference>
<dbReference type="EMBL" id="CP055152">
    <property type="protein sequence ID" value="QMU26507.1"/>
    <property type="molecule type" value="Genomic_DNA"/>
</dbReference>
<proteinExistence type="predicted"/>
<keyword evidence="1" id="KW-0812">Transmembrane</keyword>
<protein>
    <submittedName>
        <fullName evidence="2">Uncharacterized protein</fullName>
    </submittedName>
</protein>
<name>A0A7L7L138_9BACT</name>